<reference evidence="2" key="1">
    <citation type="submission" date="2020-10" db="EMBL/GenBank/DDBJ databases">
        <authorList>
            <person name="Kikuchi T."/>
        </authorList>
    </citation>
    <scope>NUCLEOTIDE SEQUENCE</scope>
    <source>
        <strain evidence="2">NKZ352</strain>
    </source>
</reference>
<name>A0A8S1GMA4_9PELO</name>
<protein>
    <submittedName>
        <fullName evidence="2">Uncharacterized protein</fullName>
    </submittedName>
</protein>
<sequence length="304" mass="34700">MELEDQLVVLEGTPNVSQVNSRDKDIGEELGEIRMQLSSLERDEMANTIAKSFVERMHESIFMGVYMDVQRKFGIADDLTVRRHQLNKGIDFVFVTKEGRRITTVPYADLPKFFPDEYQNSLEKQASNARRIRTMNRIFMQWGFTVEFNGQKLGFAGKADEEIAKFGKPPVGGKKRRRWSDGNQSLAVKNGKRRSDERRGNSRDERRDEVSVRGHRSSFGRVRIHRNVNLRRPDVDKHSSRHDVMKRLRNQIGSACQLADLTDIGPAANADERTALDTIKLELTQLLDEISPSHSPQGSATESD</sequence>
<proteinExistence type="predicted"/>
<feature type="region of interest" description="Disordered" evidence="1">
    <location>
        <begin position="165"/>
        <end position="218"/>
    </location>
</feature>
<feature type="compositionally biased region" description="Basic and acidic residues" evidence="1">
    <location>
        <begin position="193"/>
        <end position="212"/>
    </location>
</feature>
<keyword evidence="3" id="KW-1185">Reference proteome</keyword>
<gene>
    <name evidence="2" type="ORF">CAUJ_LOCUS45</name>
</gene>
<dbReference type="Proteomes" id="UP000835052">
    <property type="component" value="Unassembled WGS sequence"/>
</dbReference>
<evidence type="ECO:0000313" key="2">
    <source>
        <dbReference type="EMBL" id="CAD6184126.1"/>
    </source>
</evidence>
<organism evidence="2 3">
    <name type="scientific">Caenorhabditis auriculariae</name>
    <dbReference type="NCBI Taxonomy" id="2777116"/>
    <lineage>
        <taxon>Eukaryota</taxon>
        <taxon>Metazoa</taxon>
        <taxon>Ecdysozoa</taxon>
        <taxon>Nematoda</taxon>
        <taxon>Chromadorea</taxon>
        <taxon>Rhabditida</taxon>
        <taxon>Rhabditina</taxon>
        <taxon>Rhabditomorpha</taxon>
        <taxon>Rhabditoidea</taxon>
        <taxon>Rhabditidae</taxon>
        <taxon>Peloderinae</taxon>
        <taxon>Caenorhabditis</taxon>
    </lineage>
</organism>
<dbReference type="EMBL" id="CAJGYM010000001">
    <property type="protein sequence ID" value="CAD6184126.1"/>
    <property type="molecule type" value="Genomic_DNA"/>
</dbReference>
<accession>A0A8S1GMA4</accession>
<dbReference type="AlphaFoldDB" id="A0A8S1GMA4"/>
<evidence type="ECO:0000313" key="3">
    <source>
        <dbReference type="Proteomes" id="UP000835052"/>
    </source>
</evidence>
<dbReference type="OrthoDB" id="10505955at2759"/>
<comment type="caution">
    <text evidence="2">The sequence shown here is derived from an EMBL/GenBank/DDBJ whole genome shotgun (WGS) entry which is preliminary data.</text>
</comment>
<evidence type="ECO:0000256" key="1">
    <source>
        <dbReference type="SAM" id="MobiDB-lite"/>
    </source>
</evidence>